<keyword evidence="1" id="KW-0343">GTPase activation</keyword>
<dbReference type="GO" id="GO:0007165">
    <property type="term" value="P:signal transduction"/>
    <property type="evidence" value="ECO:0007669"/>
    <property type="project" value="InterPro"/>
</dbReference>
<feature type="compositionally biased region" description="Basic and acidic residues" evidence="2">
    <location>
        <begin position="2217"/>
        <end position="2229"/>
    </location>
</feature>
<feature type="region of interest" description="Disordered" evidence="2">
    <location>
        <begin position="295"/>
        <end position="324"/>
    </location>
</feature>
<dbReference type="GO" id="GO:0005096">
    <property type="term" value="F:GTPase activator activity"/>
    <property type="evidence" value="ECO:0007669"/>
    <property type="project" value="UniProtKB-KW"/>
</dbReference>
<name>A0A7M7H5X8_APIME</name>
<dbReference type="Pfam" id="PF17820">
    <property type="entry name" value="PDZ_6"/>
    <property type="match status" value="1"/>
</dbReference>
<feature type="compositionally biased region" description="Low complexity" evidence="2">
    <location>
        <begin position="1703"/>
        <end position="1717"/>
    </location>
</feature>
<dbReference type="InterPro" id="IPR001605">
    <property type="entry name" value="PH_dom-spectrin-type"/>
</dbReference>
<dbReference type="GO" id="GO:0005543">
    <property type="term" value="F:phospholipid binding"/>
    <property type="evidence" value="ECO:0007669"/>
    <property type="project" value="InterPro"/>
</dbReference>
<dbReference type="SMART" id="SM00324">
    <property type="entry name" value="RhoGAP"/>
    <property type="match status" value="1"/>
</dbReference>
<feature type="region of interest" description="Disordered" evidence="2">
    <location>
        <begin position="751"/>
        <end position="775"/>
    </location>
</feature>
<evidence type="ECO:0000313" key="8">
    <source>
        <dbReference type="RefSeq" id="XP_006570529.1"/>
    </source>
</evidence>
<feature type="compositionally biased region" description="Low complexity" evidence="2">
    <location>
        <begin position="1215"/>
        <end position="1228"/>
    </location>
</feature>
<feature type="region of interest" description="Disordered" evidence="2">
    <location>
        <begin position="1694"/>
        <end position="1717"/>
    </location>
</feature>
<feature type="compositionally biased region" description="Polar residues" evidence="2">
    <location>
        <begin position="2015"/>
        <end position="2024"/>
    </location>
</feature>
<feature type="compositionally biased region" description="Polar residues" evidence="2">
    <location>
        <begin position="48"/>
        <end position="58"/>
    </location>
</feature>
<evidence type="ECO:0000259" key="3">
    <source>
        <dbReference type="PROSITE" id="PS50003"/>
    </source>
</evidence>
<feature type="compositionally biased region" description="Polar residues" evidence="2">
    <location>
        <begin position="25"/>
        <end position="34"/>
    </location>
</feature>
<feature type="compositionally biased region" description="Basic and acidic residues" evidence="2">
    <location>
        <begin position="933"/>
        <end position="942"/>
    </location>
</feature>
<dbReference type="SUPFAM" id="SSF50729">
    <property type="entry name" value="PH domain-like"/>
    <property type="match status" value="1"/>
</dbReference>
<evidence type="ECO:0000256" key="2">
    <source>
        <dbReference type="SAM" id="MobiDB-lite"/>
    </source>
</evidence>
<dbReference type="SMART" id="SM00233">
    <property type="entry name" value="PH"/>
    <property type="match status" value="1"/>
</dbReference>
<feature type="compositionally biased region" description="Low complexity" evidence="2">
    <location>
        <begin position="36"/>
        <end position="47"/>
    </location>
</feature>
<feature type="compositionally biased region" description="Basic and acidic residues" evidence="2">
    <location>
        <begin position="701"/>
        <end position="713"/>
    </location>
</feature>
<evidence type="ECO:0000313" key="7">
    <source>
        <dbReference type="Proteomes" id="UP000005203"/>
    </source>
</evidence>
<feature type="compositionally biased region" description="Polar residues" evidence="2">
    <location>
        <begin position="1920"/>
        <end position="1934"/>
    </location>
</feature>
<accession>A0A7M7H5X8</accession>
<dbReference type="Pfam" id="PF15410">
    <property type="entry name" value="PH_9"/>
    <property type="match status" value="1"/>
</dbReference>
<dbReference type="InterPro" id="IPR001849">
    <property type="entry name" value="PH_domain"/>
</dbReference>
<feature type="compositionally biased region" description="Basic and acidic residues" evidence="2">
    <location>
        <begin position="2121"/>
        <end position="2133"/>
    </location>
</feature>
<dbReference type="InterPro" id="IPR008936">
    <property type="entry name" value="Rho_GTPase_activation_prot"/>
</dbReference>
<protein>
    <submittedName>
        <fullName evidence="8">Uncharacterized protein LOC408333 isoform X9</fullName>
    </submittedName>
</protein>
<dbReference type="FunFam" id="1.10.555.10:FF:000058">
    <property type="entry name" value="GTPase-activating protein pac-1"/>
    <property type="match status" value="1"/>
</dbReference>
<feature type="compositionally biased region" description="Polar residues" evidence="2">
    <location>
        <begin position="252"/>
        <end position="277"/>
    </location>
</feature>
<dbReference type="InterPro" id="IPR036034">
    <property type="entry name" value="PDZ_sf"/>
</dbReference>
<feature type="compositionally biased region" description="Basic and acidic residues" evidence="2">
    <location>
        <begin position="2175"/>
        <end position="2186"/>
    </location>
</feature>
<evidence type="ECO:0000259" key="5">
    <source>
        <dbReference type="PROSITE" id="PS50238"/>
    </source>
</evidence>
<dbReference type="EnsemblMetazoa" id="XM_006570466">
    <property type="protein sequence ID" value="XP_006570529"/>
    <property type="gene ID" value="LOC408333"/>
</dbReference>
<feature type="region of interest" description="Disordered" evidence="2">
    <location>
        <begin position="927"/>
        <end position="954"/>
    </location>
</feature>
<feature type="compositionally biased region" description="Polar residues" evidence="2">
    <location>
        <begin position="1187"/>
        <end position="1214"/>
    </location>
</feature>
<feature type="region of interest" description="Disordered" evidence="2">
    <location>
        <begin position="691"/>
        <end position="725"/>
    </location>
</feature>
<feature type="compositionally biased region" description="Basic and acidic residues" evidence="2">
    <location>
        <begin position="2042"/>
        <end position="2055"/>
    </location>
</feature>
<feature type="region of interest" description="Disordered" evidence="2">
    <location>
        <begin position="2155"/>
        <end position="2254"/>
    </location>
</feature>
<dbReference type="CTD" id="33048"/>
<feature type="region of interest" description="Disordered" evidence="2">
    <location>
        <begin position="1769"/>
        <end position="1790"/>
    </location>
</feature>
<dbReference type="PANTHER" id="PTHR23175:SF23">
    <property type="entry name" value="PDZ DOMAIN-CONTAINING PROTEIN"/>
    <property type="match status" value="1"/>
</dbReference>
<evidence type="ECO:0000259" key="4">
    <source>
        <dbReference type="PROSITE" id="PS50106"/>
    </source>
</evidence>
<evidence type="ECO:0000313" key="6">
    <source>
        <dbReference type="EnsemblMetazoa" id="XP_006570529"/>
    </source>
</evidence>
<dbReference type="SUPFAM" id="SSF50156">
    <property type="entry name" value="PDZ domain-like"/>
    <property type="match status" value="1"/>
</dbReference>
<feature type="region of interest" description="Disordered" evidence="2">
    <location>
        <begin position="836"/>
        <end position="870"/>
    </location>
</feature>
<feature type="compositionally biased region" description="Basic and acidic residues" evidence="2">
    <location>
        <begin position="2074"/>
        <end position="2092"/>
    </location>
</feature>
<reference evidence="8" key="2">
    <citation type="submission" date="2025-04" db="UniProtKB">
        <authorList>
            <consortium name="RefSeq"/>
        </authorList>
    </citation>
    <scope>IDENTIFICATION</scope>
    <source>
        <strain evidence="8">DH4</strain>
        <tissue evidence="8">Whole body</tissue>
    </source>
</reference>
<dbReference type="SMART" id="SM00228">
    <property type="entry name" value="PDZ"/>
    <property type="match status" value="1"/>
</dbReference>
<feature type="region of interest" description="Disordered" evidence="2">
    <location>
        <begin position="1575"/>
        <end position="1601"/>
    </location>
</feature>
<feature type="compositionally biased region" description="Polar residues" evidence="2">
    <location>
        <begin position="210"/>
        <end position="224"/>
    </location>
</feature>
<dbReference type="GeneID" id="408333"/>
<feature type="compositionally biased region" description="Basic and acidic residues" evidence="2">
    <location>
        <begin position="2155"/>
        <end position="2168"/>
    </location>
</feature>
<evidence type="ECO:0000256" key="1">
    <source>
        <dbReference type="ARBA" id="ARBA00022468"/>
    </source>
</evidence>
<sequence>MAEDRNNSQGLVGQAHTIEHGSSPPAVSTLSTGPNVGIVAGVTTATTKDNPSIQDNSPPRSPRTLLLQRGENGFGFTLRHFIVYPPESCFMLPDHERTKIDEPMDTIFVKQVRENSPAAEAGLRTGDRVVSVDGKPTRGEQYAKVVQRIQQAGPWLRLLVVSKEDDILQRYFGETAHNPETNQRPRLRSPERSGHRQRRSVSMIPGLSPRTRQSWVCSAPSSMPTPLCQDQELTRPLIDDGVSSRDQDFSEEVQQSSESNDKSTQSAKSTIYRSKPSQEIISRYESMEENKVKLRNQPQQLGKDTSNLMQSYDRSDTKYNDKYDHFDRTRSESIYSRTNSDQIYDRIKDPIYEPVRFGESLRTNIDHHSSSHHHHHHHHYHHPPPPHYHHYQQESSQQQQQQQQKQQQSHQHSNLTRVPLSRAEPQVPIYRPASKRISSRRASEGSTSGSMINNFETASYLSTDALRSCEPRSRFGIDSRRDSSSIHVNDPSSYESSSTLVGNEASEGRNENGRNGNLSGHRTNSGTSSTSGINIGNTNIDDSIIMTRLRKSFEQKEEFLRRPSQPIGWFLPEERSESPVRNNNNGTVIPREFYARPQKFQKQVWPPTDSKQDQQLSILKSAQNSNNRTFPGKLVPDKTSSNQNVQRTKSSNDGTEDIDYFTSRNEQIEETSNATHPLEYIHQQIVTPNLCDRLSTPSSCDDNRDSKESDKQHQQQQLQRNIGKSSNFVGTLSRIHENIASVGALLSGERQSIDGRNGASSLPSSPGPEKKMNDKFPILPQGLQIVSKRAKQFESGRLLSDDDEPTGDRTNLYRSELSRLSNKRSVPNVAVRKREFESKAEAQEPRRLPPVSTRETKSLDSGSGLKGNRVIPIGSKQIHCEPPINYNTLEETSNSRIIDGEHVQSRIRSNSAESWESTSANNMLETARHHWSRRQDDAERKRNINGNDDGIYVDTTRTSDENAIIVESKGSRSQQQQDDYTQIIKTEHGMLPSDNDTHNNQVVFRRQKNTQIADEDRATRRVSYIKATWGERLHVDSDLESDYEPVIHTSRSGNTREPAVTDIVKDVGQMEREGPLHVKFTVLDGKRSSDRSWKQLWGILRGPILFFYKDRQNQSPSLACDGENVAQSVDVRCSLVDIAEDYTKRKHVLRLANPNAEVLLQTEDAASMALWLRALHEHAAAEKPSEIAQNSTLKQQAVPQTPGPTNSSSPCQMNSVTMAVSTSSGSGSQRLSPLPGHKGIKKLTSFRNRSPTGQSPINKTRKPSQTMDNLVSPKTKTWKGRVAKQLRKMHGQTASPSSPTTQLPPEGATFKVPLELCPPSSFSEYVPLIVEMCTSIVEARGLEVVGIYRVPGNTAAISHLTDSVNKGFENINLQDPRWSDVNVISSLLKSFFRQLPDSLLTAELYPMFIDADKVEDPQRRMTTIRKLLRDLPEHHFATLKYLMFHLKRIVEHSEVNKMEAKNLAIVFGPTLVRASGSRDNMVTMVTDMSHQCRIVESLLNNVDWFFSDDDLDDLSRLSVNLSLPADTSEIETTSSNNHNLLLNNIQKVEGVREMASAKDIVSSIISAANRKIQRRRKCQDETDNETHEVDKPRMKQDTENLQNRRSMALNERQCSVSEIVLMHENQNQSNRSIDRSIDRSDDRSPTLDGIAHASTDDIIADCAITTNRDMLNNHDNVVPSEKSNKYLNRTIESVPSMQSPIHRSTVSSTSESSRLSSETGLSCFDASSTLSSASNDTKQSNDEITIRTYAGLSATTQERIRRFEQETKAMLQRDQNRQRREAERREEERRRIETEWQLAKNEMENDDLLDSIVDTTVMTPTTYLSSATRLSNFNDKSYLDIGSRSTGRVPHLSIAVQQQPTSVRRVSLLSNESATILPQENISDSTIKKLKTDTEQILEGSTLSSIRYGSLDSLHETHEISQSSLSPTNQQRKPLSSDVSDDGSDLLTSLTTTFDRKWRSLVNSSNQTIRGTTMENLSLSDEDAVITQRDSQNLRNQRGGGGGGGLREEKDQEKTTIPQSSFSIESYRDPSLHKMCIEKHQYDRQKNDAPEKDTDSSVTENSSVDRLDDDAIPDNDRSAIARKKIESSKETVYESSPDTNQAQEYCRIEKEASVNLSQSDKVADDAKDLNRRDADSNYSNKLEKFESLTKFEVRSRLKRSESLNKRSENTSSKLKRSESLNKHSVERLSSPTNGKLKRSESLNKHSERSDSPNSKLKRSESLTKTEKTECNISKRRQSVRKDSATKLKRKNGMPERSIKRRHTVGGTKDFDKVHWLDNKLQVEAERVVKNEYRPKKSQLRTSSPDLSTGRIGLTDASFLIEVSFRGPSNVVFNVTNARPQSLPDTSLASKVFKVPLESHV</sequence>
<dbReference type="InterPro" id="IPR011993">
    <property type="entry name" value="PH-like_dom_sf"/>
</dbReference>
<feature type="region of interest" description="Disordered" evidence="2">
    <location>
        <begin position="1"/>
        <end position="66"/>
    </location>
</feature>
<feature type="compositionally biased region" description="Polar residues" evidence="2">
    <location>
        <begin position="714"/>
        <end position="725"/>
    </location>
</feature>
<dbReference type="RefSeq" id="XP_006570529.1">
    <property type="nucleotide sequence ID" value="XM_006570466.3"/>
</dbReference>
<feature type="compositionally biased region" description="Polar residues" evidence="2">
    <location>
        <begin position="638"/>
        <end position="653"/>
    </location>
</feature>
<feature type="region of interest" description="Disordered" evidence="2">
    <location>
        <begin position="796"/>
        <end position="816"/>
    </location>
</feature>
<organism evidence="6">
    <name type="scientific">Apis mellifera</name>
    <name type="common">Honeybee</name>
    <dbReference type="NCBI Taxonomy" id="7460"/>
    <lineage>
        <taxon>Eukaryota</taxon>
        <taxon>Metazoa</taxon>
        <taxon>Ecdysozoa</taxon>
        <taxon>Arthropoda</taxon>
        <taxon>Hexapoda</taxon>
        <taxon>Insecta</taxon>
        <taxon>Pterygota</taxon>
        <taxon>Neoptera</taxon>
        <taxon>Endopterygota</taxon>
        <taxon>Hymenoptera</taxon>
        <taxon>Apocrita</taxon>
        <taxon>Aculeata</taxon>
        <taxon>Apoidea</taxon>
        <taxon>Anthophila</taxon>
        <taxon>Apidae</taxon>
        <taxon>Apis</taxon>
    </lineage>
</organism>
<dbReference type="InterPro" id="IPR001478">
    <property type="entry name" value="PDZ"/>
</dbReference>
<feature type="region of interest" description="Disordered" evidence="2">
    <location>
        <begin position="2042"/>
        <end position="2100"/>
    </location>
</feature>
<dbReference type="Proteomes" id="UP000005203">
    <property type="component" value="Linkage group LG11"/>
</dbReference>
<dbReference type="PRINTS" id="PR00683">
    <property type="entry name" value="SPECTRINPH"/>
</dbReference>
<dbReference type="PANTHER" id="PTHR23175">
    <property type="entry name" value="PDZ DOMAIN-CONTAINING PROTEIN"/>
    <property type="match status" value="1"/>
</dbReference>
<feature type="domain" description="Rho-GAP" evidence="5">
    <location>
        <begin position="1320"/>
        <end position="1506"/>
    </location>
</feature>
<proteinExistence type="predicted"/>
<dbReference type="Pfam" id="PF00620">
    <property type="entry name" value="RhoGAP"/>
    <property type="match status" value="1"/>
</dbReference>
<feature type="region of interest" description="Disordered" evidence="2">
    <location>
        <begin position="474"/>
        <end position="538"/>
    </location>
</feature>
<feature type="compositionally biased region" description="Polar residues" evidence="2">
    <location>
        <begin position="485"/>
        <end position="501"/>
    </location>
</feature>
<feature type="compositionally biased region" description="Low complexity" evidence="2">
    <location>
        <begin position="393"/>
        <end position="413"/>
    </location>
</feature>
<accession>A0A8B6Z8A7</accession>
<feature type="compositionally biased region" description="Basic and acidic residues" evidence="2">
    <location>
        <begin position="2197"/>
        <end position="2210"/>
    </location>
</feature>
<dbReference type="PROSITE" id="PS50238">
    <property type="entry name" value="RHOGAP"/>
    <property type="match status" value="1"/>
</dbReference>
<dbReference type="OrthoDB" id="6281275at2759"/>
<feature type="region of interest" description="Disordered" evidence="2">
    <location>
        <begin position="622"/>
        <end position="658"/>
    </location>
</feature>
<feature type="compositionally biased region" description="Basic and acidic residues" evidence="2">
    <location>
        <begin position="1774"/>
        <end position="1790"/>
    </location>
</feature>
<feature type="region of interest" description="Disordered" evidence="2">
    <location>
        <begin position="1987"/>
        <end position="2030"/>
    </location>
</feature>
<feature type="compositionally biased region" description="Basic and acidic residues" evidence="2">
    <location>
        <begin position="1578"/>
        <end position="1598"/>
    </location>
</feature>
<feature type="compositionally biased region" description="Basic and acidic residues" evidence="2">
    <location>
        <begin position="313"/>
        <end position="324"/>
    </location>
</feature>
<feature type="compositionally biased region" description="Basic and acidic residues" evidence="2">
    <location>
        <begin position="836"/>
        <end position="847"/>
    </location>
</feature>
<reference evidence="6" key="1">
    <citation type="submission" date="2021-01" db="UniProtKB">
        <authorList>
            <consortium name="EnsemblMetazoa"/>
        </authorList>
    </citation>
    <scope>IDENTIFICATION</scope>
    <source>
        <strain evidence="6">DH4</strain>
    </source>
</reference>
<feature type="compositionally biased region" description="Basic and acidic residues" evidence="2">
    <location>
        <begin position="1632"/>
        <end position="1644"/>
    </location>
</feature>
<feature type="region of interest" description="Disordered" evidence="2">
    <location>
        <begin position="365"/>
        <end position="452"/>
    </location>
</feature>
<feature type="region of interest" description="Disordered" evidence="2">
    <location>
        <begin position="1625"/>
        <end position="1644"/>
    </location>
</feature>
<dbReference type="PROSITE" id="PS50003">
    <property type="entry name" value="PH_DOMAIN"/>
    <property type="match status" value="1"/>
</dbReference>
<feature type="region of interest" description="Disordered" evidence="2">
    <location>
        <begin position="172"/>
        <end position="277"/>
    </location>
</feature>
<feature type="compositionally biased region" description="Low complexity" evidence="2">
    <location>
        <begin position="513"/>
        <end position="538"/>
    </location>
</feature>
<dbReference type="Gene3D" id="1.10.555.10">
    <property type="entry name" value="Rho GTPase activation protein"/>
    <property type="match status" value="1"/>
</dbReference>
<dbReference type="SUPFAM" id="SSF48350">
    <property type="entry name" value="GTPase activation domain, GAP"/>
    <property type="match status" value="1"/>
</dbReference>
<feature type="compositionally biased region" description="Polar residues" evidence="2">
    <location>
        <begin position="296"/>
        <end position="312"/>
    </location>
</feature>
<dbReference type="InterPro" id="IPR041489">
    <property type="entry name" value="PDZ_6"/>
</dbReference>
<gene>
    <name evidence="8" type="primary">LOC408333</name>
</gene>
<feature type="domain" description="PH" evidence="3">
    <location>
        <begin position="1069"/>
        <end position="1180"/>
    </location>
</feature>
<feature type="compositionally biased region" description="Polar residues" evidence="2">
    <location>
        <begin position="1245"/>
        <end position="1275"/>
    </location>
</feature>
<dbReference type="PROSITE" id="PS50106">
    <property type="entry name" value="PDZ"/>
    <property type="match status" value="1"/>
</dbReference>
<keyword evidence="7" id="KW-1185">Reference proteome</keyword>
<dbReference type="InterPro" id="IPR000198">
    <property type="entry name" value="RhoGAP_dom"/>
</dbReference>
<feature type="compositionally biased region" description="Basic and acidic residues" evidence="2">
    <location>
        <begin position="474"/>
        <end position="484"/>
    </location>
</feature>
<feature type="region of interest" description="Disordered" evidence="2">
    <location>
        <begin position="1917"/>
        <end position="1944"/>
    </location>
</feature>
<feature type="domain" description="PDZ" evidence="4">
    <location>
        <begin position="64"/>
        <end position="164"/>
    </location>
</feature>
<feature type="region of interest" description="Disordered" evidence="2">
    <location>
        <begin position="1182"/>
        <end position="1278"/>
    </location>
</feature>
<feature type="compositionally biased region" description="Basic residues" evidence="2">
    <location>
        <begin position="370"/>
        <end position="390"/>
    </location>
</feature>
<feature type="region of interest" description="Disordered" evidence="2">
    <location>
        <begin position="2114"/>
        <end position="2133"/>
    </location>
</feature>
<dbReference type="InterPro" id="IPR041681">
    <property type="entry name" value="PH_9"/>
</dbReference>
<dbReference type="Gene3D" id="2.30.29.30">
    <property type="entry name" value="Pleckstrin-homology domain (PH domain)/Phosphotyrosine-binding domain (PTB)"/>
    <property type="match status" value="1"/>
</dbReference>
<dbReference type="Gene3D" id="2.30.42.10">
    <property type="match status" value="1"/>
</dbReference>